<gene>
    <name evidence="1" type="ORF">PLEPLA_LOCUS9706</name>
</gene>
<evidence type="ECO:0000313" key="2">
    <source>
        <dbReference type="Proteomes" id="UP001153269"/>
    </source>
</evidence>
<sequence>MSTARSPLRSGEGYSDVESRFLYLLSSCPLSLYVGQCERPVRCRWPPLTASDVCWEQGVKGVVVMVTPLRLPSQFDRSYRIPLCLSVFLPERPSLWTRLYMCVHVTSLLCVTAQKLEISSLIWGLQAHTPSDDNQPVTLLWSCSD</sequence>
<keyword evidence="2" id="KW-1185">Reference proteome</keyword>
<accession>A0A9N7YDK7</accession>
<name>A0A9N7YDK7_PLEPL</name>
<dbReference type="AlphaFoldDB" id="A0A9N7YDK7"/>
<organism evidence="1 2">
    <name type="scientific">Pleuronectes platessa</name>
    <name type="common">European plaice</name>
    <dbReference type="NCBI Taxonomy" id="8262"/>
    <lineage>
        <taxon>Eukaryota</taxon>
        <taxon>Metazoa</taxon>
        <taxon>Chordata</taxon>
        <taxon>Craniata</taxon>
        <taxon>Vertebrata</taxon>
        <taxon>Euteleostomi</taxon>
        <taxon>Actinopterygii</taxon>
        <taxon>Neopterygii</taxon>
        <taxon>Teleostei</taxon>
        <taxon>Neoteleostei</taxon>
        <taxon>Acanthomorphata</taxon>
        <taxon>Carangaria</taxon>
        <taxon>Pleuronectiformes</taxon>
        <taxon>Pleuronectoidei</taxon>
        <taxon>Pleuronectidae</taxon>
        <taxon>Pleuronectes</taxon>
    </lineage>
</organism>
<dbReference type="Proteomes" id="UP001153269">
    <property type="component" value="Unassembled WGS sequence"/>
</dbReference>
<comment type="caution">
    <text evidence="1">The sequence shown here is derived from an EMBL/GenBank/DDBJ whole genome shotgun (WGS) entry which is preliminary data.</text>
</comment>
<dbReference type="EMBL" id="CADEAL010000546">
    <property type="protein sequence ID" value="CAB1421818.1"/>
    <property type="molecule type" value="Genomic_DNA"/>
</dbReference>
<proteinExistence type="predicted"/>
<protein>
    <submittedName>
        <fullName evidence="1">Uncharacterized protein</fullName>
    </submittedName>
</protein>
<evidence type="ECO:0000313" key="1">
    <source>
        <dbReference type="EMBL" id="CAB1421818.1"/>
    </source>
</evidence>
<reference evidence="1" key="1">
    <citation type="submission" date="2020-03" db="EMBL/GenBank/DDBJ databases">
        <authorList>
            <person name="Weist P."/>
        </authorList>
    </citation>
    <scope>NUCLEOTIDE SEQUENCE</scope>
</reference>